<name>A0A7G7MMU7_9PSEU</name>
<evidence type="ECO:0000256" key="3">
    <source>
        <dbReference type="ARBA" id="ARBA00022630"/>
    </source>
</evidence>
<keyword evidence="4" id="KW-0274">FAD</keyword>
<evidence type="ECO:0000256" key="2">
    <source>
        <dbReference type="ARBA" id="ARBA00009347"/>
    </source>
</evidence>
<accession>A0A7G7MMU7</accession>
<dbReference type="SUPFAM" id="SSF47203">
    <property type="entry name" value="Acyl-CoA dehydrogenase C-terminal domain-like"/>
    <property type="match status" value="1"/>
</dbReference>
<comment type="similarity">
    <text evidence="2">Belongs to the acyl-CoA dehydrogenase family.</text>
</comment>
<dbReference type="InterPro" id="IPR009075">
    <property type="entry name" value="AcylCo_DH/oxidase_C"/>
</dbReference>
<evidence type="ECO:0000259" key="6">
    <source>
        <dbReference type="Pfam" id="PF02771"/>
    </source>
</evidence>
<evidence type="ECO:0000313" key="7">
    <source>
        <dbReference type="EMBL" id="QNG54108.1"/>
    </source>
</evidence>
<dbReference type="GO" id="GO:0046359">
    <property type="term" value="P:butyrate catabolic process"/>
    <property type="evidence" value="ECO:0007669"/>
    <property type="project" value="TreeGrafter"/>
</dbReference>
<dbReference type="PANTHER" id="PTHR43884">
    <property type="entry name" value="ACYL-COA DEHYDROGENASE"/>
    <property type="match status" value="1"/>
</dbReference>
<dbReference type="GO" id="GO:0003995">
    <property type="term" value="F:acyl-CoA dehydrogenase activity"/>
    <property type="evidence" value="ECO:0007669"/>
    <property type="project" value="TreeGrafter"/>
</dbReference>
<dbReference type="InterPro" id="IPR037069">
    <property type="entry name" value="AcylCoA_DH/ox_N_sf"/>
</dbReference>
<dbReference type="SUPFAM" id="SSF56645">
    <property type="entry name" value="Acyl-CoA dehydrogenase NM domain-like"/>
    <property type="match status" value="1"/>
</dbReference>
<dbReference type="GO" id="GO:0050660">
    <property type="term" value="F:flavin adenine dinucleotide binding"/>
    <property type="evidence" value="ECO:0007669"/>
    <property type="project" value="InterPro"/>
</dbReference>
<dbReference type="InterPro" id="IPR013786">
    <property type="entry name" value="AcylCoA_DH/ox_N"/>
</dbReference>
<dbReference type="RefSeq" id="WP_185720932.1">
    <property type="nucleotide sequence ID" value="NZ_BAAAWI010000001.1"/>
</dbReference>
<dbReference type="InterPro" id="IPR009100">
    <property type="entry name" value="AcylCoA_DH/oxidase_NM_dom_sf"/>
</dbReference>
<dbReference type="GO" id="GO:0033539">
    <property type="term" value="P:fatty acid beta-oxidation using acyl-CoA dehydrogenase"/>
    <property type="evidence" value="ECO:0007669"/>
    <property type="project" value="TreeGrafter"/>
</dbReference>
<keyword evidence="3" id="KW-0285">Flavoprotein</keyword>
<dbReference type="Gene3D" id="2.40.110.10">
    <property type="entry name" value="Butyryl-CoA Dehydrogenase, subunit A, domain 2"/>
    <property type="match status" value="1"/>
</dbReference>
<dbReference type="InterPro" id="IPR036250">
    <property type="entry name" value="AcylCo_DH-like_C"/>
</dbReference>
<proteinExistence type="inferred from homology"/>
<dbReference type="AlphaFoldDB" id="A0A7G7MMU7"/>
<evidence type="ECO:0000259" key="5">
    <source>
        <dbReference type="Pfam" id="PF00441"/>
    </source>
</evidence>
<dbReference type="EMBL" id="CP060131">
    <property type="protein sequence ID" value="QNG54108.1"/>
    <property type="molecule type" value="Genomic_DNA"/>
</dbReference>
<evidence type="ECO:0000256" key="1">
    <source>
        <dbReference type="ARBA" id="ARBA00001974"/>
    </source>
</evidence>
<feature type="domain" description="Acyl-CoA dehydrogenase/oxidase C-terminal" evidence="5">
    <location>
        <begin position="246"/>
        <end position="385"/>
    </location>
</feature>
<dbReference type="Pfam" id="PF00441">
    <property type="entry name" value="Acyl-CoA_dh_1"/>
    <property type="match status" value="1"/>
</dbReference>
<dbReference type="CDD" id="cd00567">
    <property type="entry name" value="ACAD"/>
    <property type="match status" value="1"/>
</dbReference>
<keyword evidence="8" id="KW-1185">Reference proteome</keyword>
<comment type="cofactor">
    <cofactor evidence="1">
        <name>FAD</name>
        <dbReference type="ChEBI" id="CHEBI:57692"/>
    </cofactor>
</comment>
<organism evidence="7 8">
    <name type="scientific">Pseudonocardia petroleophila</name>
    <dbReference type="NCBI Taxonomy" id="37331"/>
    <lineage>
        <taxon>Bacteria</taxon>
        <taxon>Bacillati</taxon>
        <taxon>Actinomycetota</taxon>
        <taxon>Actinomycetes</taxon>
        <taxon>Pseudonocardiales</taxon>
        <taxon>Pseudonocardiaceae</taxon>
        <taxon>Pseudonocardia</taxon>
    </lineage>
</organism>
<sequence>MPVSFSLSPEQEQLKHGARQFAEAHLRDLADAVRAEPDPLRRALLARPAFEKAVEAGFLKGFVPVPFGGAAGGGVDAAILIEEWAAHSPDFVISMAGPLIALAPVYQVGTPEQIERFVAPFLADAGAPVAAMAYSEPGGSANFDLPAPAEGTRTTAVDDGDHWVVNGRKAWASHLPGWDGDGPDVMTIVCRTPGGVSLVVAEREHLAGHIEVEQYYDLPGLRGCLTARIRLVDVRVPKANLLGAEGQGVELTRNAFVGSGASIGTFAVAAMRRAFDVAHRFATTERRGGAVPIIEHQSVADVLADAKARIEAVRLLSWRALDAALSGHPSGLEWALHAKVFGSETGVDVINDLIKLVGVSAYDHDFPLVRYLNDALAYPVIEGSNIGVRRRQMQALLTGEGYDALAASGMS</sequence>
<dbReference type="Pfam" id="PF02771">
    <property type="entry name" value="Acyl-CoA_dh_N"/>
    <property type="match status" value="1"/>
</dbReference>
<dbReference type="InterPro" id="IPR046373">
    <property type="entry name" value="Acyl-CoA_Oxase/DH_mid-dom_sf"/>
</dbReference>
<dbReference type="Gene3D" id="1.20.140.10">
    <property type="entry name" value="Butyryl-CoA Dehydrogenase, subunit A, domain 3"/>
    <property type="match status" value="1"/>
</dbReference>
<dbReference type="Proteomes" id="UP000515728">
    <property type="component" value="Chromosome"/>
</dbReference>
<feature type="domain" description="Acyl-CoA dehydrogenase/oxidase N-terminal" evidence="6">
    <location>
        <begin position="8"/>
        <end position="122"/>
    </location>
</feature>
<dbReference type="PANTHER" id="PTHR43884:SF12">
    <property type="entry name" value="ISOVALERYL-COA DEHYDROGENASE, MITOCHONDRIAL-RELATED"/>
    <property type="match status" value="1"/>
</dbReference>
<gene>
    <name evidence="7" type="ORF">H6H00_09505</name>
</gene>
<dbReference type="KEGG" id="ppel:H6H00_09505"/>
<reference evidence="7 8" key="1">
    <citation type="submission" date="2020-08" db="EMBL/GenBank/DDBJ databases">
        <authorList>
            <person name="Mo P."/>
        </authorList>
    </citation>
    <scope>NUCLEOTIDE SEQUENCE [LARGE SCALE GENOMIC DNA]</scope>
    <source>
        <strain evidence="7 8">CGMCC 4.1532</strain>
    </source>
</reference>
<protein>
    <submittedName>
        <fullName evidence="7">Acyl-CoA dehydrogenase family protein</fullName>
    </submittedName>
</protein>
<evidence type="ECO:0000256" key="4">
    <source>
        <dbReference type="ARBA" id="ARBA00022827"/>
    </source>
</evidence>
<evidence type="ECO:0000313" key="8">
    <source>
        <dbReference type="Proteomes" id="UP000515728"/>
    </source>
</evidence>
<dbReference type="Gene3D" id="1.10.540.10">
    <property type="entry name" value="Acyl-CoA dehydrogenase/oxidase, N-terminal domain"/>
    <property type="match status" value="1"/>
</dbReference>